<protein>
    <recommendedName>
        <fullName evidence="5">DUF5668 domain-containing protein</fullName>
    </recommendedName>
</protein>
<evidence type="ECO:0000256" key="2">
    <source>
        <dbReference type="SAM" id="Phobius"/>
    </source>
</evidence>
<feature type="transmembrane region" description="Helical" evidence="2">
    <location>
        <begin position="12"/>
        <end position="32"/>
    </location>
</feature>
<feature type="transmembrane region" description="Helical" evidence="2">
    <location>
        <begin position="76"/>
        <end position="95"/>
    </location>
</feature>
<evidence type="ECO:0000256" key="1">
    <source>
        <dbReference type="SAM" id="MobiDB-lite"/>
    </source>
</evidence>
<keyword evidence="2" id="KW-1133">Transmembrane helix</keyword>
<feature type="transmembrane region" description="Helical" evidence="2">
    <location>
        <begin position="44"/>
        <end position="64"/>
    </location>
</feature>
<sequence>MQREGKTMRQWRVGSFSMALALILFGVATLVFRKEPGYVPQLILNWWPVVVILLGLEVLLAGYFCRDEAPRIKYDFLAVIIVLAIGIASLGLYALNASGFAARLTQALGAKSFTVELPEKRLAVPEGVHKIVLQGPGGGWQNLQIRSGSPDDQLVFFGQAMVTAPSEAEAKELALNAGLHTRQVGDSFFLELRDVPLTQGFASPAQILGNTLIIPANLEVEVGSDRNGAELQLVLDHLETAWSVTNSGPIRVTLNRGLNAQIEAHSRATDMFQGNINWEIQGGDLQAAEKTASTPSYNRESSVPPSSSADAVILARATVGQGGPLLRLASHDIITINVQ</sequence>
<name>A0A1J5NHS0_NEOTH</name>
<proteinExistence type="predicted"/>
<evidence type="ECO:0000313" key="3">
    <source>
        <dbReference type="EMBL" id="OIQ58585.1"/>
    </source>
</evidence>
<reference evidence="3 4" key="1">
    <citation type="submission" date="2016-08" db="EMBL/GenBank/DDBJ databases">
        <title>Genome-based comparison of Moorella thermoacetic strains.</title>
        <authorList>
            <person name="Poehlein A."/>
            <person name="Bengelsdorf F.R."/>
            <person name="Esser C."/>
            <person name="Duerre P."/>
            <person name="Daniel R."/>
        </authorList>
    </citation>
    <scope>NUCLEOTIDE SEQUENCE [LARGE SCALE GENOMIC DNA]</scope>
    <source>
        <strain evidence="3 4">DSM 21394</strain>
    </source>
</reference>
<gene>
    <name evidence="3" type="ORF">MOTE_17730</name>
</gene>
<dbReference type="AlphaFoldDB" id="A0A1J5NHS0"/>
<evidence type="ECO:0000313" key="4">
    <source>
        <dbReference type="Proteomes" id="UP000182811"/>
    </source>
</evidence>
<dbReference type="Proteomes" id="UP000182811">
    <property type="component" value="Unassembled WGS sequence"/>
</dbReference>
<keyword evidence="2" id="KW-0472">Membrane</keyword>
<keyword evidence="2" id="KW-0812">Transmembrane</keyword>
<comment type="caution">
    <text evidence="3">The sequence shown here is derived from an EMBL/GenBank/DDBJ whole genome shotgun (WGS) entry which is preliminary data.</text>
</comment>
<dbReference type="OrthoDB" id="1707123at2"/>
<accession>A0A1J5NHS0</accession>
<organism evidence="3 4">
    <name type="scientific">Neomoorella thermoacetica</name>
    <name type="common">Clostridium thermoaceticum</name>
    <dbReference type="NCBI Taxonomy" id="1525"/>
    <lineage>
        <taxon>Bacteria</taxon>
        <taxon>Bacillati</taxon>
        <taxon>Bacillota</taxon>
        <taxon>Clostridia</taxon>
        <taxon>Neomoorellales</taxon>
        <taxon>Neomoorellaceae</taxon>
        <taxon>Neomoorella</taxon>
    </lineage>
</organism>
<feature type="region of interest" description="Disordered" evidence="1">
    <location>
        <begin position="287"/>
        <end position="306"/>
    </location>
</feature>
<feature type="compositionally biased region" description="Polar residues" evidence="1">
    <location>
        <begin position="291"/>
        <end position="300"/>
    </location>
</feature>
<evidence type="ECO:0008006" key="5">
    <source>
        <dbReference type="Google" id="ProtNLM"/>
    </source>
</evidence>
<dbReference type="EMBL" id="MDDC01000013">
    <property type="protein sequence ID" value="OIQ58585.1"/>
    <property type="molecule type" value="Genomic_DNA"/>
</dbReference>